<name>A0A4Z1I7Y3_9HELO</name>
<protein>
    <submittedName>
        <fullName evidence="1">Uncharacterized protein</fullName>
    </submittedName>
</protein>
<dbReference type="Proteomes" id="UP000297452">
    <property type="component" value="Unassembled WGS sequence"/>
</dbReference>
<dbReference type="EMBL" id="PQXJ01000196">
    <property type="protein sequence ID" value="TGO57709.1"/>
    <property type="molecule type" value="Genomic_DNA"/>
</dbReference>
<accession>A0A4Z1I7Y3</accession>
<comment type="caution">
    <text evidence="1">The sequence shown here is derived from an EMBL/GenBank/DDBJ whole genome shotgun (WGS) entry which is preliminary data.</text>
</comment>
<gene>
    <name evidence="1" type="ORF">BOTNAR_0196g00100</name>
</gene>
<organism evidence="1 2">
    <name type="scientific">Botryotinia narcissicola</name>
    <dbReference type="NCBI Taxonomy" id="278944"/>
    <lineage>
        <taxon>Eukaryota</taxon>
        <taxon>Fungi</taxon>
        <taxon>Dikarya</taxon>
        <taxon>Ascomycota</taxon>
        <taxon>Pezizomycotina</taxon>
        <taxon>Leotiomycetes</taxon>
        <taxon>Helotiales</taxon>
        <taxon>Sclerotiniaceae</taxon>
        <taxon>Botryotinia</taxon>
    </lineage>
</organism>
<evidence type="ECO:0000313" key="2">
    <source>
        <dbReference type="Proteomes" id="UP000297452"/>
    </source>
</evidence>
<keyword evidence="2" id="KW-1185">Reference proteome</keyword>
<sequence length="59" mass="6134">MRPMAVLKVINSRGRPAQLVGAPGKTPMTFLVQVSAKRPLIMAPTSSGQSGSGPIFIGK</sequence>
<evidence type="ECO:0000313" key="1">
    <source>
        <dbReference type="EMBL" id="TGO57709.1"/>
    </source>
</evidence>
<dbReference type="AlphaFoldDB" id="A0A4Z1I7Y3"/>
<reference evidence="1 2" key="1">
    <citation type="submission" date="2017-12" db="EMBL/GenBank/DDBJ databases">
        <title>Comparative genomics of Botrytis spp.</title>
        <authorList>
            <person name="Valero-Jimenez C.A."/>
            <person name="Tapia P."/>
            <person name="Veloso J."/>
            <person name="Silva-Moreno E."/>
            <person name="Staats M."/>
            <person name="Valdes J.H."/>
            <person name="Van Kan J.A.L."/>
        </authorList>
    </citation>
    <scope>NUCLEOTIDE SEQUENCE [LARGE SCALE GENOMIC DNA]</scope>
    <source>
        <strain evidence="1 2">MUCL2120</strain>
    </source>
</reference>
<proteinExistence type="predicted"/>